<dbReference type="InterPro" id="IPR024320">
    <property type="entry name" value="LPG_synthase_C"/>
</dbReference>
<dbReference type="EC" id="2.3.2.3" evidence="3"/>
<comment type="similarity">
    <text evidence="2">Belongs to the LPG synthase family.</text>
</comment>
<dbReference type="NCBIfam" id="NF033480">
    <property type="entry name" value="bifunc_MprF"/>
    <property type="match status" value="1"/>
</dbReference>
<dbReference type="InterPro" id="IPR022791">
    <property type="entry name" value="L-PG_synthase/AglD"/>
</dbReference>
<comment type="subcellular location">
    <subcellularLocation>
        <location evidence="1">Cell membrane</location>
        <topology evidence="1">Multi-pass membrane protein</topology>
    </subcellularLocation>
</comment>
<dbReference type="GO" id="GO:0050071">
    <property type="term" value="F:phosphatidylglycerol lysyltransferase activity"/>
    <property type="evidence" value="ECO:0007669"/>
    <property type="project" value="UniProtKB-EC"/>
</dbReference>
<evidence type="ECO:0000313" key="17">
    <source>
        <dbReference type="Proteomes" id="UP001220238"/>
    </source>
</evidence>
<feature type="transmembrane region" description="Helical" evidence="14">
    <location>
        <begin position="365"/>
        <end position="384"/>
    </location>
</feature>
<evidence type="ECO:0000256" key="5">
    <source>
        <dbReference type="ARBA" id="ARBA00022475"/>
    </source>
</evidence>
<feature type="transmembrane region" description="Helical" evidence="14">
    <location>
        <begin position="167"/>
        <end position="188"/>
    </location>
</feature>
<evidence type="ECO:0000259" key="15">
    <source>
        <dbReference type="Pfam" id="PF09924"/>
    </source>
</evidence>
<evidence type="ECO:0000256" key="7">
    <source>
        <dbReference type="ARBA" id="ARBA00022692"/>
    </source>
</evidence>
<evidence type="ECO:0000256" key="12">
    <source>
        <dbReference type="ARBA" id="ARBA00031899"/>
    </source>
</evidence>
<dbReference type="InterPro" id="IPR016181">
    <property type="entry name" value="Acyl_CoA_acyltransferase"/>
</dbReference>
<dbReference type="AlphaFoldDB" id="A0AB38XUE0"/>
<feature type="transmembrane region" description="Helical" evidence="14">
    <location>
        <begin position="323"/>
        <end position="345"/>
    </location>
</feature>
<dbReference type="PANTHER" id="PTHR34697:SF2">
    <property type="entry name" value="PHOSPHATIDYLGLYCEROL LYSYLTRANSFERASE"/>
    <property type="match status" value="1"/>
</dbReference>
<dbReference type="GO" id="GO:0006629">
    <property type="term" value="P:lipid metabolic process"/>
    <property type="evidence" value="ECO:0007669"/>
    <property type="project" value="UniProtKB-KW"/>
</dbReference>
<evidence type="ECO:0000256" key="9">
    <source>
        <dbReference type="ARBA" id="ARBA00023098"/>
    </source>
</evidence>
<sequence>MDFKDMALQSLFQWLKAHGKILKIVFYIVIISIIVLVARDQFAAISGSQLREIFVDTSMHLNAIIMALGLIAFSATGLYDLVASKYAGVEVSPREALKIGWIAQAFNNFAGFGGLTGGTIRAKYYTWAGADRDKSIGVSASVWAANLLGLFVLLAITLPYAVHFDGWLIIVAIISCMYLPLFFLADRLKLGVIDLRKTRFAQIGMREKWNLLGASVIDWAAAGLFFWACVRVFTLDFSFPIAIFIFATATLAGLLSFLPAGAGSFDLTVIALCAKLGLDTNQVLLGLVLYRVFYYIVPWLLATVVWVADSVKELESDFPHRVMARVLALVTVFSSLLLFISALTPEIASRIQIIQEVLPSTVRKASHLTVLFTAVMLLILARGINQRVRRCYQLVLVLLGVAAVACLARGIDYEEAIYLGVFALALFASRSAFDRDPLPLKWSSFVPTAALAIAIPIVLSSWHALRVNKVVNVPAPSHHANTHWPMILFYVMLACAVAIAVLFSRCRAPEFEEPCEEQTRRFEKLIAKWGGNAFSHLYYLGDKQVFFTVDKRNGADRAALLYRPQGTTLIALGDPFGDPDSFNQLFADFIDYADTFQCSVAFYEVGEEHLARCVNEGMSLVKLGEDATVDISGFTRVGSKGKTFRRMHNKLESSACTFEIVEAPYSPDLITELRDASQAWLGKRTEMSFSLGFFDENYLSRAPIAIVRSADSDRIEGFASLMPQGLSVASVDLMRIRPDAPDGVMDGIFVNLMEWAKNHGYTEFNFGMAPMSNTGARPHSRLSEKTIYLVYNYGGRIYNFRGLRNYKEKFKPVWKSRYLTYTDVKSLPAITASLSKLINRPGQYSAIALSTSEDEMPAPEMAINAN</sequence>
<evidence type="ECO:0000256" key="13">
    <source>
        <dbReference type="ARBA" id="ARBA00047540"/>
    </source>
</evidence>
<dbReference type="GO" id="GO:0005886">
    <property type="term" value="C:plasma membrane"/>
    <property type="evidence" value="ECO:0007669"/>
    <property type="project" value="UniProtKB-SubCell"/>
</dbReference>
<evidence type="ECO:0000256" key="11">
    <source>
        <dbReference type="ARBA" id="ARBA00023251"/>
    </source>
</evidence>
<dbReference type="RefSeq" id="WP_276257237.1">
    <property type="nucleotide sequence ID" value="NZ_CP120206.1"/>
</dbReference>
<evidence type="ECO:0000256" key="4">
    <source>
        <dbReference type="ARBA" id="ARBA00021546"/>
    </source>
</evidence>
<feature type="transmembrane region" description="Helical" evidence="14">
    <location>
        <begin position="484"/>
        <end position="503"/>
    </location>
</feature>
<keyword evidence="5" id="KW-1003">Cell membrane</keyword>
<dbReference type="PANTHER" id="PTHR34697">
    <property type="entry name" value="PHOSPHATIDYLGLYCEROL LYSYLTRANSFERASE"/>
    <property type="match status" value="1"/>
</dbReference>
<proteinExistence type="inferred from homology"/>
<dbReference type="Pfam" id="PF03706">
    <property type="entry name" value="LPG_synthase_TM"/>
    <property type="match status" value="1"/>
</dbReference>
<reference evidence="16" key="1">
    <citation type="submission" date="2023-03" db="EMBL/GenBank/DDBJ databases">
        <title>Corynebacterium amycolatum SB-1.</title>
        <authorList>
            <person name="Jo H."/>
        </authorList>
    </citation>
    <scope>NUCLEOTIDE SEQUENCE</scope>
    <source>
        <strain evidence="16">SB-1</strain>
    </source>
</reference>
<keyword evidence="7 14" id="KW-0812">Transmembrane</keyword>
<dbReference type="EMBL" id="CP120206">
    <property type="protein sequence ID" value="WET43463.1"/>
    <property type="molecule type" value="Genomic_DNA"/>
</dbReference>
<evidence type="ECO:0000256" key="3">
    <source>
        <dbReference type="ARBA" id="ARBA00012014"/>
    </source>
</evidence>
<organism evidence="16 17">
    <name type="scientific">Corynebacterium amycolatum</name>
    <dbReference type="NCBI Taxonomy" id="43765"/>
    <lineage>
        <taxon>Bacteria</taxon>
        <taxon>Bacillati</taxon>
        <taxon>Actinomycetota</taxon>
        <taxon>Actinomycetes</taxon>
        <taxon>Mycobacteriales</taxon>
        <taxon>Corynebacteriaceae</taxon>
        <taxon>Corynebacterium</taxon>
    </lineage>
</organism>
<feature type="transmembrane region" description="Helical" evidence="14">
    <location>
        <begin position="292"/>
        <end position="311"/>
    </location>
</feature>
<feature type="transmembrane region" description="Helical" evidence="14">
    <location>
        <begin position="209"/>
        <end position="233"/>
    </location>
</feature>
<evidence type="ECO:0000256" key="10">
    <source>
        <dbReference type="ARBA" id="ARBA00023136"/>
    </source>
</evidence>
<keyword evidence="11" id="KW-0046">Antibiotic resistance</keyword>
<dbReference type="Proteomes" id="UP001220238">
    <property type="component" value="Chromosome"/>
</dbReference>
<keyword evidence="6" id="KW-0808">Transferase</keyword>
<evidence type="ECO:0000256" key="8">
    <source>
        <dbReference type="ARBA" id="ARBA00022989"/>
    </source>
</evidence>
<feature type="transmembrane region" description="Helical" evidence="14">
    <location>
        <begin position="59"/>
        <end position="79"/>
    </location>
</feature>
<keyword evidence="9" id="KW-0443">Lipid metabolism</keyword>
<feature type="domain" description="Phosphatidylglycerol lysyltransferase C-terminal" evidence="15">
    <location>
        <begin position="525"/>
        <end position="821"/>
    </location>
</feature>
<protein>
    <recommendedName>
        <fullName evidence="4">Phosphatidylglycerol lysyltransferase</fullName>
        <ecNumber evidence="3">2.3.2.3</ecNumber>
    </recommendedName>
    <alternativeName>
        <fullName evidence="12">Lysylphosphatidylglycerol synthase</fullName>
    </alternativeName>
</protein>
<feature type="transmembrane region" description="Helical" evidence="14">
    <location>
        <begin position="239"/>
        <end position="258"/>
    </location>
</feature>
<name>A0AB38XUE0_CORAY</name>
<dbReference type="SUPFAM" id="SSF55729">
    <property type="entry name" value="Acyl-CoA N-acyltransferases (Nat)"/>
    <property type="match status" value="1"/>
</dbReference>
<dbReference type="InterPro" id="IPR051211">
    <property type="entry name" value="PG_lysyltransferase"/>
</dbReference>
<dbReference type="Pfam" id="PF09924">
    <property type="entry name" value="LPG_synthase_C"/>
    <property type="match status" value="1"/>
</dbReference>
<feature type="transmembrane region" description="Helical" evidence="14">
    <location>
        <begin position="416"/>
        <end position="433"/>
    </location>
</feature>
<evidence type="ECO:0000256" key="2">
    <source>
        <dbReference type="ARBA" id="ARBA00008627"/>
    </source>
</evidence>
<gene>
    <name evidence="16" type="primary">mprF</name>
    <name evidence="16" type="ORF">P2W56_08490</name>
</gene>
<accession>A0AB38XUE0</accession>
<keyword evidence="10 14" id="KW-0472">Membrane</keyword>
<evidence type="ECO:0000256" key="6">
    <source>
        <dbReference type="ARBA" id="ARBA00022679"/>
    </source>
</evidence>
<dbReference type="GO" id="GO:0046677">
    <property type="term" value="P:response to antibiotic"/>
    <property type="evidence" value="ECO:0007669"/>
    <property type="project" value="UniProtKB-KW"/>
</dbReference>
<feature type="transmembrane region" description="Helical" evidence="14">
    <location>
        <begin position="20"/>
        <end position="38"/>
    </location>
</feature>
<evidence type="ECO:0000256" key="1">
    <source>
        <dbReference type="ARBA" id="ARBA00004651"/>
    </source>
</evidence>
<feature type="transmembrane region" description="Helical" evidence="14">
    <location>
        <begin position="140"/>
        <end position="161"/>
    </location>
</feature>
<comment type="catalytic activity">
    <reaction evidence="13">
        <text>L-lysyl-tRNA(Lys) + a 1,2-diacyl-sn-glycero-3-phospho-(1'-sn-glycerol) = a 1,2-diacyl-sn-glycero-3-phospho-1'-(3'-O-L-lysyl)-sn-glycerol + tRNA(Lys)</text>
        <dbReference type="Rhea" id="RHEA:10668"/>
        <dbReference type="Rhea" id="RHEA-COMP:9696"/>
        <dbReference type="Rhea" id="RHEA-COMP:9697"/>
        <dbReference type="ChEBI" id="CHEBI:64716"/>
        <dbReference type="ChEBI" id="CHEBI:75792"/>
        <dbReference type="ChEBI" id="CHEBI:78442"/>
        <dbReference type="ChEBI" id="CHEBI:78529"/>
        <dbReference type="EC" id="2.3.2.3"/>
    </reaction>
</comment>
<feature type="transmembrane region" description="Helical" evidence="14">
    <location>
        <begin position="445"/>
        <end position="464"/>
    </location>
</feature>
<evidence type="ECO:0000313" key="16">
    <source>
        <dbReference type="EMBL" id="WET43463.1"/>
    </source>
</evidence>
<keyword evidence="8 14" id="KW-1133">Transmembrane helix</keyword>
<evidence type="ECO:0000256" key="14">
    <source>
        <dbReference type="SAM" id="Phobius"/>
    </source>
</evidence>
<dbReference type="GO" id="GO:0055091">
    <property type="term" value="P:phospholipid homeostasis"/>
    <property type="evidence" value="ECO:0007669"/>
    <property type="project" value="TreeGrafter"/>
</dbReference>
<feature type="transmembrane region" description="Helical" evidence="14">
    <location>
        <begin position="391"/>
        <end position="410"/>
    </location>
</feature>